<dbReference type="InterPro" id="IPR002052">
    <property type="entry name" value="DNA_methylase_N6_adenine_CS"/>
</dbReference>
<dbReference type="InterPro" id="IPR004557">
    <property type="entry name" value="PrmC-related"/>
</dbReference>
<evidence type="ECO:0000259" key="17">
    <source>
        <dbReference type="Pfam" id="PF05175"/>
    </source>
</evidence>
<evidence type="ECO:0000256" key="14">
    <source>
        <dbReference type="ARBA" id="ARBA00083337"/>
    </source>
</evidence>
<evidence type="ECO:0000256" key="13">
    <source>
        <dbReference type="ARBA" id="ARBA00080992"/>
    </source>
</evidence>
<gene>
    <name evidence="18" type="ORF">LOD99_4480</name>
</gene>
<dbReference type="SUPFAM" id="SSF53335">
    <property type="entry name" value="S-adenosyl-L-methionine-dependent methyltransferases"/>
    <property type="match status" value="1"/>
</dbReference>
<accession>A0AAV7JUW6</accession>
<dbReference type="EMBL" id="JAKMXF010000298">
    <property type="protein sequence ID" value="KAI6652697.1"/>
    <property type="molecule type" value="Genomic_DNA"/>
</dbReference>
<evidence type="ECO:0000256" key="6">
    <source>
        <dbReference type="ARBA" id="ARBA00023242"/>
    </source>
</evidence>
<keyword evidence="5" id="KW-0949">S-adenosyl-L-methionine</keyword>
<evidence type="ECO:0000256" key="12">
    <source>
        <dbReference type="ARBA" id="ARBA00076540"/>
    </source>
</evidence>
<dbReference type="GO" id="GO:0035657">
    <property type="term" value="C:eRF1 methyltransferase complex"/>
    <property type="evidence" value="ECO:0007669"/>
    <property type="project" value="TreeGrafter"/>
</dbReference>
<dbReference type="GO" id="GO:0003676">
    <property type="term" value="F:nucleic acid binding"/>
    <property type="evidence" value="ECO:0007669"/>
    <property type="project" value="InterPro"/>
</dbReference>
<dbReference type="PANTHER" id="PTHR45875:SF1">
    <property type="entry name" value="METHYLTRANSFERASE N6AMT1"/>
    <property type="match status" value="1"/>
</dbReference>
<comment type="catalytic activity">
    <reaction evidence="8">
        <text>methylarsonous acid + S-adenosyl-L-methionine = dimethylarsinate + S-adenosyl-L-homocysteine + 2 H(+)</text>
        <dbReference type="Rhea" id="RHEA:11684"/>
        <dbReference type="ChEBI" id="CHEBI:15378"/>
        <dbReference type="ChEBI" id="CHEBI:16223"/>
        <dbReference type="ChEBI" id="CHEBI:17826"/>
        <dbReference type="ChEBI" id="CHEBI:57856"/>
        <dbReference type="ChEBI" id="CHEBI:59789"/>
    </reaction>
</comment>
<dbReference type="Pfam" id="PF05175">
    <property type="entry name" value="MTS"/>
    <property type="match status" value="1"/>
</dbReference>
<dbReference type="InterPro" id="IPR052190">
    <property type="entry name" value="Euk-Arch_PrmC-MTase"/>
</dbReference>
<evidence type="ECO:0000256" key="11">
    <source>
        <dbReference type="ARBA" id="ARBA00075330"/>
    </source>
</evidence>
<protein>
    <recommendedName>
        <fullName evidence="15">Methyltransferase HEMK2</fullName>
    </recommendedName>
    <alternativeName>
        <fullName evidence="14">HemK methyltransferase family member 2</fullName>
    </alternativeName>
    <alternativeName>
        <fullName evidence="12">Lysine N-methyltransferase 9</fullName>
    </alternativeName>
    <alternativeName>
        <fullName evidence="11">Methylarsonite methyltransferase N6AMT1</fullName>
    </alternativeName>
    <alternativeName>
        <fullName evidence="16">Methyltransferase N6AMT1</fullName>
    </alternativeName>
    <alternativeName>
        <fullName evidence="13">Protein N(5)-glutamine methyltransferase</fullName>
    </alternativeName>
</protein>
<dbReference type="Proteomes" id="UP001165289">
    <property type="component" value="Unassembled WGS sequence"/>
</dbReference>
<keyword evidence="19" id="KW-1185">Reference proteome</keyword>
<comment type="similarity">
    <text evidence="2">Belongs to the eukaryotic/archaeal PrmC-related family.</text>
</comment>
<dbReference type="CDD" id="cd02440">
    <property type="entry name" value="AdoMet_MTases"/>
    <property type="match status" value="1"/>
</dbReference>
<keyword evidence="3 18" id="KW-0489">Methyltransferase</keyword>
<dbReference type="NCBIfam" id="TIGR00537">
    <property type="entry name" value="hemK_rel_arch"/>
    <property type="match status" value="1"/>
</dbReference>
<evidence type="ECO:0000256" key="1">
    <source>
        <dbReference type="ARBA" id="ARBA00004123"/>
    </source>
</evidence>
<feature type="domain" description="Methyltransferase small" evidence="17">
    <location>
        <begin position="53"/>
        <end position="133"/>
    </location>
</feature>
<sequence length="220" mass="24784">MNSSTFDFSTPDLGPESNKLKDKFYPPSEDTYLLLDSLEKDSFIIHKLNPLISLEVGCGSGIITTFLARMLGPNCIYFATDINHYACLATKYTTEYNKCSVQIVNTDLVSNTKLHKFVDLLVFNPPYVVTSEVEVGGCGIEASWAGGADGRVVTNRLLSQIPNLLSPTGVFYLLLIKQNKPEEVREYLEGFDIKGELVMERRAANEHLFVYRYQRNKCVY</sequence>
<evidence type="ECO:0000256" key="3">
    <source>
        <dbReference type="ARBA" id="ARBA00022603"/>
    </source>
</evidence>
<proteinExistence type="inferred from homology"/>
<comment type="catalytic activity">
    <reaction evidence="7">
        <text>L-lysyl-[histone] + S-adenosyl-L-methionine = N(6)-methyl-L-lysyl-[histone] + S-adenosyl-L-homocysteine + H(+)</text>
        <dbReference type="Rhea" id="RHEA:10024"/>
        <dbReference type="Rhea" id="RHEA-COMP:9845"/>
        <dbReference type="Rhea" id="RHEA-COMP:9846"/>
        <dbReference type="ChEBI" id="CHEBI:15378"/>
        <dbReference type="ChEBI" id="CHEBI:29969"/>
        <dbReference type="ChEBI" id="CHEBI:57856"/>
        <dbReference type="ChEBI" id="CHEBI:59789"/>
        <dbReference type="ChEBI" id="CHEBI:61929"/>
    </reaction>
    <physiologicalReaction direction="left-to-right" evidence="7">
        <dbReference type="Rhea" id="RHEA:10025"/>
    </physiologicalReaction>
</comment>
<dbReference type="Gene3D" id="3.40.50.150">
    <property type="entry name" value="Vaccinia Virus protein VP39"/>
    <property type="match status" value="1"/>
</dbReference>
<keyword evidence="4" id="KW-0808">Transferase</keyword>
<dbReference type="InterPro" id="IPR007848">
    <property type="entry name" value="Small_mtfrase_dom"/>
</dbReference>
<comment type="caution">
    <text evidence="18">The sequence shown here is derived from an EMBL/GenBank/DDBJ whole genome shotgun (WGS) entry which is preliminary data.</text>
</comment>
<evidence type="ECO:0000256" key="4">
    <source>
        <dbReference type="ARBA" id="ARBA00022679"/>
    </source>
</evidence>
<dbReference type="InterPro" id="IPR029063">
    <property type="entry name" value="SAM-dependent_MTases_sf"/>
</dbReference>
<comment type="subunit">
    <text evidence="10">Heterodimer; heterodimerization with TRMT112 is required for S-adenosyl-L-methionine-binding.</text>
</comment>
<comment type="function">
    <text evidence="9">Methyltransferase that can methylate proteins and, to a lower extent, arsenic. Catalytic subunit of a heterodimer with TRMT112, which monomethylates 'Lys-12' of histone H4 (H4K12me1), a modification present at the promoters of numerous genes encoding cell cycle regulators. Catalytic subunit of a heterodimer with TRMT112, which catalyzes N5-methylation of Glu residue of proteins with a Gly-Gln-Xaa-Xaa-Xaa-Arg motif. Methylates ETF1 on 'Gln-185'; ETF1 needs to be complexed to ERF3 in its GTP-bound form to be efficiently methylated. May also play a role in the modulation of arsenic-induced toxicity by mediating the conversion of monomethylarsonous acid (3+) into the less toxic dimethylarsonic acid. It however only plays a limited role in arsenic metabolism compared with AS3MT.</text>
</comment>
<evidence type="ECO:0000256" key="9">
    <source>
        <dbReference type="ARBA" id="ARBA00053180"/>
    </source>
</evidence>
<dbReference type="FunFam" id="3.40.50.150:FF:000077">
    <property type="entry name" value="HemK methyltransferase family member 2"/>
    <property type="match status" value="1"/>
</dbReference>
<dbReference type="GO" id="GO:0005634">
    <property type="term" value="C:nucleus"/>
    <property type="evidence" value="ECO:0007669"/>
    <property type="project" value="UniProtKB-SubCell"/>
</dbReference>
<comment type="subcellular location">
    <subcellularLocation>
        <location evidence="1">Nucleus</location>
    </subcellularLocation>
</comment>
<evidence type="ECO:0000256" key="8">
    <source>
        <dbReference type="ARBA" id="ARBA00050903"/>
    </source>
</evidence>
<evidence type="ECO:0000313" key="19">
    <source>
        <dbReference type="Proteomes" id="UP001165289"/>
    </source>
</evidence>
<evidence type="ECO:0000256" key="10">
    <source>
        <dbReference type="ARBA" id="ARBA00062344"/>
    </source>
</evidence>
<evidence type="ECO:0000256" key="5">
    <source>
        <dbReference type="ARBA" id="ARBA00022691"/>
    </source>
</evidence>
<organism evidence="18 19">
    <name type="scientific">Oopsacas minuta</name>
    <dbReference type="NCBI Taxonomy" id="111878"/>
    <lineage>
        <taxon>Eukaryota</taxon>
        <taxon>Metazoa</taxon>
        <taxon>Porifera</taxon>
        <taxon>Hexactinellida</taxon>
        <taxon>Hexasterophora</taxon>
        <taxon>Lyssacinosida</taxon>
        <taxon>Leucopsacidae</taxon>
        <taxon>Oopsacas</taxon>
    </lineage>
</organism>
<evidence type="ECO:0000256" key="16">
    <source>
        <dbReference type="ARBA" id="ARBA00093667"/>
    </source>
</evidence>
<dbReference type="GO" id="GO:0032259">
    <property type="term" value="P:methylation"/>
    <property type="evidence" value="ECO:0007669"/>
    <property type="project" value="UniProtKB-KW"/>
</dbReference>
<keyword evidence="6" id="KW-0539">Nucleus</keyword>
<dbReference type="AlphaFoldDB" id="A0AAV7JUW6"/>
<dbReference type="PANTHER" id="PTHR45875">
    <property type="entry name" value="METHYLTRANSFERASE N6AMT1"/>
    <property type="match status" value="1"/>
</dbReference>
<evidence type="ECO:0000313" key="18">
    <source>
        <dbReference type="EMBL" id="KAI6652697.1"/>
    </source>
</evidence>
<evidence type="ECO:0000256" key="2">
    <source>
        <dbReference type="ARBA" id="ARBA00006149"/>
    </source>
</evidence>
<evidence type="ECO:0000256" key="15">
    <source>
        <dbReference type="ARBA" id="ARBA00093624"/>
    </source>
</evidence>
<name>A0AAV7JUW6_9METZ</name>
<dbReference type="PROSITE" id="PS00092">
    <property type="entry name" value="N6_MTASE"/>
    <property type="match status" value="1"/>
</dbReference>
<dbReference type="GO" id="GO:0036009">
    <property type="term" value="F:protein-glutamine N-methyltransferase activity"/>
    <property type="evidence" value="ECO:0007669"/>
    <property type="project" value="UniProtKB-ARBA"/>
</dbReference>
<reference evidence="18 19" key="1">
    <citation type="journal article" date="2023" name="BMC Biol.">
        <title>The compact genome of the sponge Oopsacas minuta (Hexactinellida) is lacking key metazoan core genes.</title>
        <authorList>
            <person name="Santini S."/>
            <person name="Schenkelaars Q."/>
            <person name="Jourda C."/>
            <person name="Duchesne M."/>
            <person name="Belahbib H."/>
            <person name="Rocher C."/>
            <person name="Selva M."/>
            <person name="Riesgo A."/>
            <person name="Vervoort M."/>
            <person name="Leys S.P."/>
            <person name="Kodjabachian L."/>
            <person name="Le Bivic A."/>
            <person name="Borchiellini C."/>
            <person name="Claverie J.M."/>
            <person name="Renard E."/>
        </authorList>
    </citation>
    <scope>NUCLEOTIDE SEQUENCE [LARGE SCALE GENOMIC DNA]</scope>
    <source>
        <strain evidence="18">SPO-2</strain>
    </source>
</reference>
<evidence type="ECO:0000256" key="7">
    <source>
        <dbReference type="ARBA" id="ARBA00048619"/>
    </source>
</evidence>